<dbReference type="RefSeq" id="WP_046829116.1">
    <property type="nucleotide sequence ID" value="NZ_LBIA02000001.1"/>
</dbReference>
<protein>
    <submittedName>
        <fullName evidence="1">Uncharacterized protein</fullName>
    </submittedName>
</protein>
<name>A0A4U6BJ82_9BRAD</name>
<accession>A0A4U6BJ82</accession>
<evidence type="ECO:0000313" key="1">
    <source>
        <dbReference type="EMBL" id="TKT70220.1"/>
    </source>
</evidence>
<reference evidence="1" key="1">
    <citation type="submission" date="2019-04" db="EMBL/GenBank/DDBJ databases">
        <title>Whole genome sequencing of cave bacteria.</title>
        <authorList>
            <person name="Gan H.M."/>
            <person name="Barton H."/>
            <person name="Savka M.A."/>
        </authorList>
    </citation>
    <scope>NUCLEOTIDE SEQUENCE [LARGE SCALE GENOMIC DNA]</scope>
    <source>
        <strain evidence="1">LC387</strain>
    </source>
</reference>
<dbReference type="STRING" id="211460.YH63_17270"/>
<organism evidence="1 2">
    <name type="scientific">Afipia massiliensis</name>
    <dbReference type="NCBI Taxonomy" id="211460"/>
    <lineage>
        <taxon>Bacteria</taxon>
        <taxon>Pseudomonadati</taxon>
        <taxon>Pseudomonadota</taxon>
        <taxon>Alphaproteobacteria</taxon>
        <taxon>Hyphomicrobiales</taxon>
        <taxon>Nitrobacteraceae</taxon>
        <taxon>Afipia</taxon>
    </lineage>
</organism>
<dbReference type="Proteomes" id="UP000034832">
    <property type="component" value="Unassembled WGS sequence"/>
</dbReference>
<dbReference type="EMBL" id="LBIA02000001">
    <property type="protein sequence ID" value="TKT70220.1"/>
    <property type="molecule type" value="Genomic_DNA"/>
</dbReference>
<sequence>MSFLAWLVECDTDLDKPFSQQTIQVQVAAVAVQGLGLSGRKDHDADIGRQWDHDVMVQAPKSLELCKYSEFDAQHLSECRAWRHFQHNVLFVEQALGFEGYASFGCSITCKMKVAVMLFHGLL</sequence>
<evidence type="ECO:0000313" key="2">
    <source>
        <dbReference type="Proteomes" id="UP000034832"/>
    </source>
</evidence>
<proteinExistence type="predicted"/>
<dbReference type="AlphaFoldDB" id="A0A4U6BJ82"/>
<gene>
    <name evidence="1" type="ORF">YH63_001600</name>
</gene>
<keyword evidence="2" id="KW-1185">Reference proteome</keyword>
<comment type="caution">
    <text evidence="1">The sequence shown here is derived from an EMBL/GenBank/DDBJ whole genome shotgun (WGS) entry which is preliminary data.</text>
</comment>